<gene>
    <name evidence="3" type="ORF">LSAT_V11C700342670</name>
</gene>
<protein>
    <recommendedName>
        <fullName evidence="2">F-box domain-containing protein</fullName>
    </recommendedName>
</protein>
<dbReference type="Pfam" id="PF12937">
    <property type="entry name" value="F-box-like"/>
    <property type="match status" value="1"/>
</dbReference>
<evidence type="ECO:0000256" key="1">
    <source>
        <dbReference type="SAM" id="MobiDB-lite"/>
    </source>
</evidence>
<dbReference type="Proteomes" id="UP000235145">
    <property type="component" value="Unassembled WGS sequence"/>
</dbReference>
<accession>A0A9R1UY81</accession>
<comment type="caution">
    <text evidence="3">The sequence shown here is derived from an EMBL/GenBank/DDBJ whole genome shotgun (WGS) entry which is preliminary data.</text>
</comment>
<dbReference type="Gene3D" id="1.20.1280.50">
    <property type="match status" value="1"/>
</dbReference>
<evidence type="ECO:0000313" key="3">
    <source>
        <dbReference type="EMBL" id="KAJ0195282.1"/>
    </source>
</evidence>
<feature type="region of interest" description="Disordered" evidence="1">
    <location>
        <begin position="41"/>
        <end position="61"/>
    </location>
</feature>
<dbReference type="InterPro" id="IPR044207">
    <property type="entry name" value="At5g39250-like"/>
</dbReference>
<name>A0A9R1UY81_LACSA</name>
<dbReference type="EMBL" id="NBSK02000007">
    <property type="protein sequence ID" value="KAJ0195282.1"/>
    <property type="molecule type" value="Genomic_DNA"/>
</dbReference>
<dbReference type="InterPro" id="IPR036047">
    <property type="entry name" value="F-box-like_dom_sf"/>
</dbReference>
<evidence type="ECO:0000313" key="4">
    <source>
        <dbReference type="Proteomes" id="UP000235145"/>
    </source>
</evidence>
<dbReference type="PANTHER" id="PTHR47722:SF1">
    <property type="entry name" value="F-BOX DOMAIN CONTAINING PROTEIN, EXPRESSED"/>
    <property type="match status" value="1"/>
</dbReference>
<feature type="domain" description="F-box" evidence="2">
    <location>
        <begin position="73"/>
        <end position="109"/>
    </location>
</feature>
<reference evidence="3 4" key="1">
    <citation type="journal article" date="2017" name="Nat. Commun.">
        <title>Genome assembly with in vitro proximity ligation data and whole-genome triplication in lettuce.</title>
        <authorList>
            <person name="Reyes-Chin-Wo S."/>
            <person name="Wang Z."/>
            <person name="Yang X."/>
            <person name="Kozik A."/>
            <person name="Arikit S."/>
            <person name="Song C."/>
            <person name="Xia L."/>
            <person name="Froenicke L."/>
            <person name="Lavelle D.O."/>
            <person name="Truco M.J."/>
            <person name="Xia R."/>
            <person name="Zhu S."/>
            <person name="Xu C."/>
            <person name="Xu H."/>
            <person name="Xu X."/>
            <person name="Cox K."/>
            <person name="Korf I."/>
            <person name="Meyers B.C."/>
            <person name="Michelmore R.W."/>
        </authorList>
    </citation>
    <scope>NUCLEOTIDE SEQUENCE [LARGE SCALE GENOMIC DNA]</scope>
    <source>
        <strain evidence="4">cv. Salinas</strain>
        <tissue evidence="3">Seedlings</tissue>
    </source>
</reference>
<proteinExistence type="predicted"/>
<keyword evidence="4" id="KW-1185">Reference proteome</keyword>
<feature type="compositionally biased region" description="Polar residues" evidence="1">
    <location>
        <begin position="42"/>
        <end position="61"/>
    </location>
</feature>
<dbReference type="AlphaFoldDB" id="A0A9R1UY81"/>
<dbReference type="SUPFAM" id="SSF81383">
    <property type="entry name" value="F-box domain"/>
    <property type="match status" value="1"/>
</dbReference>
<organism evidence="3 4">
    <name type="scientific">Lactuca sativa</name>
    <name type="common">Garden lettuce</name>
    <dbReference type="NCBI Taxonomy" id="4236"/>
    <lineage>
        <taxon>Eukaryota</taxon>
        <taxon>Viridiplantae</taxon>
        <taxon>Streptophyta</taxon>
        <taxon>Embryophyta</taxon>
        <taxon>Tracheophyta</taxon>
        <taxon>Spermatophyta</taxon>
        <taxon>Magnoliopsida</taxon>
        <taxon>eudicotyledons</taxon>
        <taxon>Gunneridae</taxon>
        <taxon>Pentapetalae</taxon>
        <taxon>asterids</taxon>
        <taxon>campanulids</taxon>
        <taxon>Asterales</taxon>
        <taxon>Asteraceae</taxon>
        <taxon>Cichorioideae</taxon>
        <taxon>Cichorieae</taxon>
        <taxon>Lactucinae</taxon>
        <taxon>Lactuca</taxon>
    </lineage>
</organism>
<sequence>MIKLLVGVKNKKQNNWLRPGVLLLWRTQTILVYEPEIEQWPGTPNSPHRSATPAMSNANSGAGKNKMSIILKAVFPLLEGTDLAACMVVCKQWENVAQDDYLWKCLCIKKWPSISASPLVNNYRKIFKALCICEKDHRPTSLAPGISLSDLDFYIDIWDADEGHGRLLFSEIASGPTLREGNMSPPDGIVPGLTDHLEGPEYKLTLPVKSSLSISSAQEVRVSVLIARKDSNKVACILNHLLDCNTCIDWSEGRAIAYAQIAEFPLACPFVNFATSNINCEISLLFISRGGGGQCLDVFGIEMNFLTAYTEEGVLWLLSMLQWQ</sequence>
<dbReference type="InterPro" id="IPR001810">
    <property type="entry name" value="F-box_dom"/>
</dbReference>
<dbReference type="PANTHER" id="PTHR47722">
    <property type="entry name" value="EXPRESSED PROTEIN"/>
    <property type="match status" value="1"/>
</dbReference>
<evidence type="ECO:0000259" key="2">
    <source>
        <dbReference type="Pfam" id="PF12937"/>
    </source>
</evidence>